<evidence type="ECO:0000256" key="5">
    <source>
        <dbReference type="ARBA" id="ARBA00022692"/>
    </source>
</evidence>
<feature type="region of interest" description="Disordered" evidence="15">
    <location>
        <begin position="982"/>
        <end position="1017"/>
    </location>
</feature>
<feature type="region of interest" description="Disordered" evidence="15">
    <location>
        <begin position="831"/>
        <end position="885"/>
    </location>
</feature>
<feature type="transmembrane region" description="Helical" evidence="16">
    <location>
        <begin position="520"/>
        <end position="540"/>
    </location>
</feature>
<dbReference type="InterPro" id="IPR035965">
    <property type="entry name" value="PAS-like_dom_sf"/>
</dbReference>
<evidence type="ECO:0000256" key="9">
    <source>
        <dbReference type="ARBA" id="ARBA00022958"/>
    </source>
</evidence>
<evidence type="ECO:0000256" key="7">
    <source>
        <dbReference type="ARBA" id="ARBA00022860"/>
    </source>
</evidence>
<evidence type="ECO:0000259" key="19">
    <source>
        <dbReference type="PROSITE" id="PS50113"/>
    </source>
</evidence>
<dbReference type="FunFam" id="2.60.120.10:FF:000009">
    <property type="entry name" value="Potassium voltage-gated channel subfamily H member 1"/>
    <property type="match status" value="1"/>
</dbReference>
<feature type="domain" description="Cyclic nucleotide-binding" evidence="17">
    <location>
        <begin position="623"/>
        <end position="724"/>
    </location>
</feature>
<dbReference type="PANTHER" id="PTHR10217">
    <property type="entry name" value="VOLTAGE AND LIGAND GATED POTASSIUM CHANNEL"/>
    <property type="match status" value="1"/>
</dbReference>
<dbReference type="PROSITE" id="PS50113">
    <property type="entry name" value="PAC"/>
    <property type="match status" value="1"/>
</dbReference>
<evidence type="ECO:0000256" key="14">
    <source>
        <dbReference type="ARBA" id="ARBA00023303"/>
    </source>
</evidence>
<keyword evidence="3" id="KW-0633">Potassium transport</keyword>
<dbReference type="SUPFAM" id="SSF51206">
    <property type="entry name" value="cAMP-binding domain-like"/>
    <property type="match status" value="1"/>
</dbReference>
<dbReference type="Pfam" id="PF00027">
    <property type="entry name" value="cNMP_binding"/>
    <property type="match status" value="1"/>
</dbReference>
<comment type="subcellular location">
    <subcellularLocation>
        <location evidence="1">Membrane</location>
        <topology evidence="1">Multi-pass membrane protein</topology>
    </subcellularLocation>
</comment>
<evidence type="ECO:0000256" key="10">
    <source>
        <dbReference type="ARBA" id="ARBA00022989"/>
    </source>
</evidence>
<dbReference type="InterPro" id="IPR005821">
    <property type="entry name" value="Ion_trans_dom"/>
</dbReference>
<comment type="caution">
    <text evidence="20">The sequence shown here is derived from an EMBL/GenBank/DDBJ whole genome shotgun (WGS) entry which is preliminary data.</text>
</comment>
<evidence type="ECO:0000256" key="12">
    <source>
        <dbReference type="ARBA" id="ARBA00023136"/>
    </source>
</evidence>
<accession>A0A016TQN5</accession>
<dbReference type="SMART" id="SM00100">
    <property type="entry name" value="cNMP"/>
    <property type="match status" value="1"/>
</dbReference>
<dbReference type="GO" id="GO:0005516">
    <property type="term" value="F:calmodulin binding"/>
    <property type="evidence" value="ECO:0007669"/>
    <property type="project" value="UniProtKB-KW"/>
</dbReference>
<evidence type="ECO:0000313" key="21">
    <source>
        <dbReference type="Proteomes" id="UP000024635"/>
    </source>
</evidence>
<evidence type="ECO:0000256" key="1">
    <source>
        <dbReference type="ARBA" id="ARBA00004141"/>
    </source>
</evidence>
<keyword evidence="6" id="KW-0631">Potassium channel</keyword>
<evidence type="ECO:0000256" key="4">
    <source>
        <dbReference type="ARBA" id="ARBA00022553"/>
    </source>
</evidence>
<keyword evidence="9" id="KW-0630">Potassium</keyword>
<dbReference type="InterPro" id="IPR003949">
    <property type="entry name" value="K_chnl_volt-dep_EAG"/>
</dbReference>
<reference evidence="21" key="1">
    <citation type="journal article" date="2015" name="Nat. Genet.">
        <title>The genome and transcriptome of the zoonotic hookworm Ancylostoma ceylanicum identify infection-specific gene families.</title>
        <authorList>
            <person name="Schwarz E.M."/>
            <person name="Hu Y."/>
            <person name="Antoshechkin I."/>
            <person name="Miller M.M."/>
            <person name="Sternberg P.W."/>
            <person name="Aroian R.V."/>
        </authorList>
    </citation>
    <scope>NUCLEOTIDE SEQUENCE</scope>
    <source>
        <strain evidence="21">HY135</strain>
    </source>
</reference>
<keyword evidence="2" id="KW-0813">Transport</keyword>
<dbReference type="AlphaFoldDB" id="A0A016TQN5"/>
<keyword evidence="7" id="KW-0112">Calmodulin-binding</keyword>
<proteinExistence type="predicted"/>
<keyword evidence="11" id="KW-0406">Ion transport</keyword>
<evidence type="ECO:0000256" key="8">
    <source>
        <dbReference type="ARBA" id="ARBA00022882"/>
    </source>
</evidence>
<keyword evidence="12 16" id="KW-0472">Membrane</keyword>
<dbReference type="Gene3D" id="2.60.120.10">
    <property type="entry name" value="Jelly Rolls"/>
    <property type="match status" value="1"/>
</dbReference>
<dbReference type="PROSITE" id="PS50112">
    <property type="entry name" value="PAS"/>
    <property type="match status" value="1"/>
</dbReference>
<feature type="transmembrane region" description="Helical" evidence="16">
    <location>
        <begin position="416"/>
        <end position="442"/>
    </location>
</feature>
<dbReference type="InterPro" id="IPR000700">
    <property type="entry name" value="PAS-assoc_C"/>
</dbReference>
<dbReference type="InterPro" id="IPR001610">
    <property type="entry name" value="PAC"/>
</dbReference>
<dbReference type="SUPFAM" id="SSF81324">
    <property type="entry name" value="Voltage-gated potassium channels"/>
    <property type="match status" value="1"/>
</dbReference>
<evidence type="ECO:0000256" key="2">
    <source>
        <dbReference type="ARBA" id="ARBA00022448"/>
    </source>
</evidence>
<dbReference type="SUPFAM" id="SSF55785">
    <property type="entry name" value="PYP-like sensor domain (PAS domain)"/>
    <property type="match status" value="1"/>
</dbReference>
<keyword evidence="4" id="KW-0597">Phosphoprotein</keyword>
<dbReference type="CDD" id="cd00038">
    <property type="entry name" value="CAP_ED"/>
    <property type="match status" value="1"/>
</dbReference>
<dbReference type="PRINTS" id="PR01464">
    <property type="entry name" value="EAGCHANNEL"/>
</dbReference>
<keyword evidence="13" id="KW-0325">Glycoprotein</keyword>
<dbReference type="Gene3D" id="1.10.1200.260">
    <property type="match status" value="1"/>
</dbReference>
<dbReference type="Gene3D" id="3.30.450.20">
    <property type="entry name" value="PAS domain"/>
    <property type="match status" value="1"/>
</dbReference>
<dbReference type="FunFam" id="3.30.450.20:FF:000009">
    <property type="entry name" value="Potassium voltage-gated channel subfamily H member 1"/>
    <property type="match status" value="1"/>
</dbReference>
<feature type="domain" description="PAS" evidence="18">
    <location>
        <begin position="68"/>
        <end position="146"/>
    </location>
</feature>
<protein>
    <submittedName>
        <fullName evidence="20">Uncharacterized protein</fullName>
    </submittedName>
</protein>
<dbReference type="PRINTS" id="PR01463">
    <property type="entry name" value="EAGCHANLFMLY"/>
</dbReference>
<dbReference type="InterPro" id="IPR000595">
    <property type="entry name" value="cNMP-bd_dom"/>
</dbReference>
<evidence type="ECO:0000256" key="15">
    <source>
        <dbReference type="SAM" id="MobiDB-lite"/>
    </source>
</evidence>
<dbReference type="InterPro" id="IPR050818">
    <property type="entry name" value="KCNH_animal-type"/>
</dbReference>
<evidence type="ECO:0000259" key="18">
    <source>
        <dbReference type="PROSITE" id="PS50112"/>
    </source>
</evidence>
<dbReference type="GO" id="GO:0042391">
    <property type="term" value="P:regulation of membrane potential"/>
    <property type="evidence" value="ECO:0007669"/>
    <property type="project" value="TreeGrafter"/>
</dbReference>
<dbReference type="Proteomes" id="UP000024635">
    <property type="component" value="Unassembled WGS sequence"/>
</dbReference>
<feature type="compositionally biased region" description="Basic residues" evidence="15">
    <location>
        <begin position="1007"/>
        <end position="1017"/>
    </location>
</feature>
<evidence type="ECO:0000259" key="17">
    <source>
        <dbReference type="PROSITE" id="PS50042"/>
    </source>
</evidence>
<evidence type="ECO:0000256" key="3">
    <source>
        <dbReference type="ARBA" id="ARBA00022538"/>
    </source>
</evidence>
<dbReference type="Gene3D" id="1.10.287.70">
    <property type="match status" value="1"/>
</dbReference>
<dbReference type="GO" id="GO:0005249">
    <property type="term" value="F:voltage-gated potassium channel activity"/>
    <property type="evidence" value="ECO:0007669"/>
    <property type="project" value="InterPro"/>
</dbReference>
<evidence type="ECO:0000256" key="11">
    <source>
        <dbReference type="ARBA" id="ARBA00023065"/>
    </source>
</evidence>
<dbReference type="EMBL" id="JARK01001421">
    <property type="protein sequence ID" value="EYC04957.1"/>
    <property type="molecule type" value="Genomic_DNA"/>
</dbReference>
<dbReference type="FunFam" id="1.10.1200.260:FF:000003">
    <property type="entry name" value="Potassium voltage-gated channel subfamily H member 1"/>
    <property type="match status" value="1"/>
</dbReference>
<dbReference type="CDD" id="cd00130">
    <property type="entry name" value="PAS"/>
    <property type="match status" value="1"/>
</dbReference>
<keyword evidence="14" id="KW-0407">Ion channel</keyword>
<feature type="compositionally biased region" description="Basic residues" evidence="15">
    <location>
        <begin position="844"/>
        <end position="854"/>
    </location>
</feature>
<evidence type="ECO:0000256" key="13">
    <source>
        <dbReference type="ARBA" id="ARBA00023180"/>
    </source>
</evidence>
<organism evidence="20 21">
    <name type="scientific">Ancylostoma ceylanicum</name>
    <dbReference type="NCBI Taxonomy" id="53326"/>
    <lineage>
        <taxon>Eukaryota</taxon>
        <taxon>Metazoa</taxon>
        <taxon>Ecdysozoa</taxon>
        <taxon>Nematoda</taxon>
        <taxon>Chromadorea</taxon>
        <taxon>Rhabditida</taxon>
        <taxon>Rhabditina</taxon>
        <taxon>Rhabditomorpha</taxon>
        <taxon>Strongyloidea</taxon>
        <taxon>Ancylostomatidae</taxon>
        <taxon>Ancylostomatinae</taxon>
        <taxon>Ancylostoma</taxon>
    </lineage>
</organism>
<evidence type="ECO:0000256" key="6">
    <source>
        <dbReference type="ARBA" id="ARBA00022826"/>
    </source>
</evidence>
<dbReference type="Pfam" id="PF00520">
    <property type="entry name" value="Ion_trans"/>
    <property type="match status" value="1"/>
</dbReference>
<dbReference type="GO" id="GO:0008076">
    <property type="term" value="C:voltage-gated potassium channel complex"/>
    <property type="evidence" value="ECO:0007669"/>
    <property type="project" value="TreeGrafter"/>
</dbReference>
<dbReference type="InterPro" id="IPR003938">
    <property type="entry name" value="K_chnl_volt-dep_EAG/ELK/ERG"/>
</dbReference>
<gene>
    <name evidence="20" type="primary">Acey_s0085.g1887</name>
    <name evidence="20" type="synonym">Acey-egl-2</name>
    <name evidence="20" type="ORF">Y032_0085g1887</name>
</gene>
<dbReference type="STRING" id="53326.A0A016TQN5"/>
<dbReference type="NCBIfam" id="TIGR00229">
    <property type="entry name" value="sensory_box"/>
    <property type="match status" value="1"/>
</dbReference>
<keyword evidence="5 16" id="KW-0812">Transmembrane</keyword>
<feature type="transmembrane region" description="Helical" evidence="16">
    <location>
        <begin position="492"/>
        <end position="513"/>
    </location>
</feature>
<dbReference type="InterPro" id="IPR018490">
    <property type="entry name" value="cNMP-bd_dom_sf"/>
</dbReference>
<dbReference type="PROSITE" id="PS51257">
    <property type="entry name" value="PROKAR_LIPOPROTEIN"/>
    <property type="match status" value="1"/>
</dbReference>
<feature type="domain" description="PAC" evidence="19">
    <location>
        <begin position="149"/>
        <end position="201"/>
    </location>
</feature>
<evidence type="ECO:0000313" key="20">
    <source>
        <dbReference type="EMBL" id="EYC04957.1"/>
    </source>
</evidence>
<feature type="transmembrane region" description="Helical" evidence="16">
    <location>
        <begin position="20"/>
        <end position="40"/>
    </location>
</feature>
<dbReference type="InterPro" id="IPR014710">
    <property type="entry name" value="RmlC-like_jellyroll"/>
</dbReference>
<evidence type="ECO:0000256" key="16">
    <source>
        <dbReference type="SAM" id="Phobius"/>
    </source>
</evidence>
<feature type="transmembrane region" description="Helical" evidence="16">
    <location>
        <begin position="274"/>
        <end position="296"/>
    </location>
</feature>
<keyword evidence="21" id="KW-1185">Reference proteome</keyword>
<name>A0A016TQN5_9BILA</name>
<keyword evidence="10 16" id="KW-1133">Transmembrane helix</keyword>
<dbReference type="OrthoDB" id="447251at2759"/>
<sequence>MRSVKSTSWCHEKFPTYHKYYVVMFCCSQFVVGCVVAVYLHSFLSSLVAHVLCDERMPVAKRGLVAPQNTFLENVIRRCNNADTSFILANAQVVDYPIVYCNDGFSKLVGYSRAEIMQKPCSLAFLHGDHGDQTNFIRIQEALDNGRTDQAEIGLCKKNKTPIWLLVHLAPIKNDKDNVVLYLCQFKDITPLKQPLDDENNKGLSRILQIARIAKSKQQFNQIETKDLHKTTTSASSNFTQVMNLGGDMLPQYRQETPKTSPHIILHYSTFKTIWDWSILALTFYTAFMVPFNIAFKNSLKPFFMQPFREYPGGGIDSVALMDSIVDVIFFADILLNFHTTFVGPGGEVVIDPSIIRQNYFKSWFLIDLLSCLPYDIFYMFKRDDERIGSLFSALKVVRLLRLGRVARKLDNYLEYGAATLLLLLCAYVLVAHWLACIWFSIGEYEVRIKMDNPLLPDGWLFRLANDLKSPYNINLSNRTRLVGGPSRTSSYISSLYFTMSCMSTVGFGNIASTTDNEKVFGVCMMIISALLYAAIFGHMTTIIQQMTSATVRYHDMISNVREFIKLQEVPKELAERVMDYVVSTWAMTKGIDTQKVLGYCPKDMKADICVHLNRKVFNEHSCFRLASDGCLRSLAMFLESNHAAPGDLLYHTGESVDALWFVVSGSLEVIQDEEVVAILGKGDVFGDEFWKNNGSTGQSAANVRALTYTDLHMIKKDKLMEVLNFYKAFANSFARNLVLTYNLTHRLKFRKVVDVKREKELDARRKNEKLTLPPDHPVRKLLFRMRERHGPRIFPSPMFADIEKGMKKHHTEHGGINRISSLHSMVDETSNLLSSSYPARSPRNGHKNKRPPLVKRQTVDEDALSRTSWVGGGNGDKPKEKDWSSLNNLRSEMRSKFEVIHDRLGVVDQISTRLQNLERLLIQMSHSHGGHTPSTMPIGSLMVLNESGGSHLDTGNFVARSVSWNQDNWRPVPPLDELKNVEWNSDESPSGVPAIQIEDDDTTTRAAHRAPDRRRV</sequence>
<dbReference type="SMART" id="SM00086">
    <property type="entry name" value="PAC"/>
    <property type="match status" value="1"/>
</dbReference>
<dbReference type="Pfam" id="PF13426">
    <property type="entry name" value="PAS_9"/>
    <property type="match status" value="1"/>
</dbReference>
<dbReference type="InterPro" id="IPR000014">
    <property type="entry name" value="PAS"/>
</dbReference>
<dbReference type="PROSITE" id="PS50042">
    <property type="entry name" value="CNMP_BINDING_3"/>
    <property type="match status" value="1"/>
</dbReference>
<keyword evidence="8" id="KW-0851">Voltage-gated channel</keyword>
<dbReference type="PANTHER" id="PTHR10217:SF435">
    <property type="entry name" value="POTASSIUM VOLTAGE-GATED CHANNEL PROTEIN EAG"/>
    <property type="match status" value="1"/>
</dbReference>